<gene>
    <name evidence="2" type="ORF">ARMOST_04089</name>
</gene>
<feature type="domain" description="BCS1 N-terminal" evidence="1">
    <location>
        <begin position="92"/>
        <end position="232"/>
    </location>
</feature>
<dbReference type="OrthoDB" id="10362830at2759"/>
<dbReference type="STRING" id="47428.A0A284QWD3"/>
<evidence type="ECO:0000313" key="3">
    <source>
        <dbReference type="Proteomes" id="UP000219338"/>
    </source>
</evidence>
<evidence type="ECO:0000313" key="2">
    <source>
        <dbReference type="EMBL" id="SJL00775.1"/>
    </source>
</evidence>
<proteinExistence type="predicted"/>
<protein>
    <recommendedName>
        <fullName evidence="1">BCS1 N-terminal domain-containing protein</fullName>
    </recommendedName>
</protein>
<keyword evidence="3" id="KW-1185">Reference proteome</keyword>
<reference evidence="3" key="1">
    <citation type="journal article" date="2017" name="Nat. Ecol. Evol.">
        <title>Genome expansion and lineage-specific genetic innovations in the forest pathogenic fungi Armillaria.</title>
        <authorList>
            <person name="Sipos G."/>
            <person name="Prasanna A.N."/>
            <person name="Walter M.C."/>
            <person name="O'Connor E."/>
            <person name="Balint B."/>
            <person name="Krizsan K."/>
            <person name="Kiss B."/>
            <person name="Hess J."/>
            <person name="Varga T."/>
            <person name="Slot J."/>
            <person name="Riley R."/>
            <person name="Boka B."/>
            <person name="Rigling D."/>
            <person name="Barry K."/>
            <person name="Lee J."/>
            <person name="Mihaltcheva S."/>
            <person name="LaButti K."/>
            <person name="Lipzen A."/>
            <person name="Waldron R."/>
            <person name="Moloney N.M."/>
            <person name="Sperisen C."/>
            <person name="Kredics L."/>
            <person name="Vagvoelgyi C."/>
            <person name="Patrignani A."/>
            <person name="Fitzpatrick D."/>
            <person name="Nagy I."/>
            <person name="Doyle S."/>
            <person name="Anderson J.B."/>
            <person name="Grigoriev I.V."/>
            <person name="Gueldener U."/>
            <person name="Muensterkoetter M."/>
            <person name="Nagy L.G."/>
        </authorList>
    </citation>
    <scope>NUCLEOTIDE SEQUENCE [LARGE SCALE GENOMIC DNA]</scope>
    <source>
        <strain evidence="3">C18/9</strain>
    </source>
</reference>
<dbReference type="SMART" id="SM01024">
    <property type="entry name" value="BCS1_N"/>
    <property type="match status" value="1"/>
</dbReference>
<dbReference type="AlphaFoldDB" id="A0A284QWD3"/>
<organism evidence="2 3">
    <name type="scientific">Armillaria ostoyae</name>
    <name type="common">Armillaria root rot fungus</name>
    <dbReference type="NCBI Taxonomy" id="47428"/>
    <lineage>
        <taxon>Eukaryota</taxon>
        <taxon>Fungi</taxon>
        <taxon>Dikarya</taxon>
        <taxon>Basidiomycota</taxon>
        <taxon>Agaricomycotina</taxon>
        <taxon>Agaricomycetes</taxon>
        <taxon>Agaricomycetidae</taxon>
        <taxon>Agaricales</taxon>
        <taxon>Marasmiineae</taxon>
        <taxon>Physalacriaceae</taxon>
        <taxon>Armillaria</taxon>
    </lineage>
</organism>
<evidence type="ECO:0000259" key="1">
    <source>
        <dbReference type="SMART" id="SM01024"/>
    </source>
</evidence>
<dbReference type="InterPro" id="IPR014851">
    <property type="entry name" value="BCS1_N"/>
</dbReference>
<dbReference type="Proteomes" id="UP000219338">
    <property type="component" value="Unassembled WGS sequence"/>
</dbReference>
<accession>A0A284QWD3</accession>
<dbReference type="EMBL" id="FUEG01000002">
    <property type="protein sequence ID" value="SJL00775.1"/>
    <property type="molecule type" value="Genomic_DNA"/>
</dbReference>
<sequence length="232" mass="25766">MRRDAQIGKRPLPTTVAHRFPVAHVVTLTEWRQTARLTVLSRLRFSLRRLHQLHRATIGATRIIGSDNPYFNAGFGLMVVPFIPENRPPCTLSFSKGVGVLASQALKLGSISLQRRLLVTLKIRNKDPSYGWFLTWFALQTKSPQNLSEESAGHEAASSSQNQEITIPKIVELGSRSHLSLLELRAATNTIRKPALSTCKGAIHGKQFPSPLSEARDIAVRQQEGKLVIYTA</sequence>
<name>A0A284QWD3_ARMOS</name>